<evidence type="ECO:0000256" key="6">
    <source>
        <dbReference type="ARBA" id="ARBA00023010"/>
    </source>
</evidence>
<evidence type="ECO:0000256" key="2">
    <source>
        <dbReference type="ARBA" id="ARBA00022448"/>
    </source>
</evidence>
<name>A0A4R9BTR7_9MICO</name>
<reference evidence="9 10" key="1">
    <citation type="submission" date="2019-03" db="EMBL/GenBank/DDBJ databases">
        <title>Genomics of glacier-inhabiting Cryobacterium strains.</title>
        <authorList>
            <person name="Liu Q."/>
            <person name="Xin Y.-H."/>
        </authorList>
    </citation>
    <scope>NUCLEOTIDE SEQUENCE [LARGE SCALE GENOMIC DNA]</scope>
    <source>
        <strain evidence="9 10">Sr59</strain>
    </source>
</reference>
<keyword evidence="2" id="KW-0813">Transport</keyword>
<proteinExistence type="predicted"/>
<dbReference type="PRINTS" id="PR01506">
    <property type="entry name" value="TATBPROTEIN"/>
</dbReference>
<evidence type="ECO:0000313" key="9">
    <source>
        <dbReference type="EMBL" id="TFD89488.1"/>
    </source>
</evidence>
<keyword evidence="4" id="KW-0653">Protein transport</keyword>
<dbReference type="OrthoDB" id="3267321at2"/>
<dbReference type="GO" id="GO:0015031">
    <property type="term" value="P:protein transport"/>
    <property type="evidence" value="ECO:0007669"/>
    <property type="project" value="UniProtKB-KW"/>
</dbReference>
<dbReference type="Proteomes" id="UP000298468">
    <property type="component" value="Unassembled WGS sequence"/>
</dbReference>
<feature type="region of interest" description="Disordered" evidence="8">
    <location>
        <begin position="89"/>
        <end position="127"/>
    </location>
</feature>
<evidence type="ECO:0000256" key="7">
    <source>
        <dbReference type="ARBA" id="ARBA00023136"/>
    </source>
</evidence>
<keyword evidence="5" id="KW-1133">Transmembrane helix</keyword>
<evidence type="ECO:0000256" key="1">
    <source>
        <dbReference type="ARBA" id="ARBA00004167"/>
    </source>
</evidence>
<evidence type="ECO:0000313" key="10">
    <source>
        <dbReference type="Proteomes" id="UP000298468"/>
    </source>
</evidence>
<protein>
    <submittedName>
        <fullName evidence="9">Sec-independent protein translocase TatB</fullName>
    </submittedName>
</protein>
<organism evidence="9 10">
    <name type="scientific">Cryobacterium lactosi</name>
    <dbReference type="NCBI Taxonomy" id="1259202"/>
    <lineage>
        <taxon>Bacteria</taxon>
        <taxon>Bacillati</taxon>
        <taxon>Actinomycetota</taxon>
        <taxon>Actinomycetes</taxon>
        <taxon>Micrococcales</taxon>
        <taxon>Microbacteriaceae</taxon>
        <taxon>Cryobacterium</taxon>
    </lineage>
</organism>
<keyword evidence="6" id="KW-0811">Translocation</keyword>
<dbReference type="AlphaFoldDB" id="A0A4R9BTR7"/>
<evidence type="ECO:0000256" key="8">
    <source>
        <dbReference type="SAM" id="MobiDB-lite"/>
    </source>
</evidence>
<dbReference type="InterPro" id="IPR003369">
    <property type="entry name" value="TatA/B/E"/>
</dbReference>
<comment type="subcellular location">
    <subcellularLocation>
        <location evidence="1">Membrane</location>
        <topology evidence="1">Single-pass membrane protein</topology>
    </subcellularLocation>
</comment>
<dbReference type="Pfam" id="PF02416">
    <property type="entry name" value="TatA_B_E"/>
    <property type="match status" value="1"/>
</dbReference>
<evidence type="ECO:0000256" key="4">
    <source>
        <dbReference type="ARBA" id="ARBA00022927"/>
    </source>
</evidence>
<dbReference type="GO" id="GO:0016020">
    <property type="term" value="C:membrane"/>
    <property type="evidence" value="ECO:0007669"/>
    <property type="project" value="UniProtKB-ARBA"/>
</dbReference>
<dbReference type="RefSeq" id="WP_134640947.1">
    <property type="nucleotide sequence ID" value="NZ_SOHM01000025.1"/>
</dbReference>
<comment type="caution">
    <text evidence="9">The sequence shown here is derived from an EMBL/GenBank/DDBJ whole genome shotgun (WGS) entry which is preliminary data.</text>
</comment>
<gene>
    <name evidence="9" type="ORF">E3T61_11315</name>
</gene>
<accession>A0A4R9BTR7</accession>
<dbReference type="EMBL" id="SOHM01000025">
    <property type="protein sequence ID" value="TFD89488.1"/>
    <property type="molecule type" value="Genomic_DNA"/>
</dbReference>
<keyword evidence="7" id="KW-0472">Membrane</keyword>
<evidence type="ECO:0000256" key="3">
    <source>
        <dbReference type="ARBA" id="ARBA00022692"/>
    </source>
</evidence>
<evidence type="ECO:0000256" key="5">
    <source>
        <dbReference type="ARBA" id="ARBA00022989"/>
    </source>
</evidence>
<keyword evidence="10" id="KW-1185">Reference proteome</keyword>
<keyword evidence="3" id="KW-0812">Transmembrane</keyword>
<sequence length="127" mass="14317">MFGLTFEKLLLIGIIAVFLLGPEKLPHYAAQLGRLVRQLRDMANGAKDRMKDEMGPEFDDVDWKKLDPRQYDPRRIIREALIEDDPLKPQSAVVARTGPNPDSAYLQRKRAREGALTGPAPFDSEAT</sequence>
<dbReference type="Gene3D" id="1.20.5.3310">
    <property type="match status" value="1"/>
</dbReference>